<evidence type="ECO:0000313" key="2">
    <source>
        <dbReference type="Proteomes" id="UP000400849"/>
    </source>
</evidence>
<keyword evidence="2" id="KW-1185">Reference proteome</keyword>
<dbReference type="Gene3D" id="3.40.50.1820">
    <property type="entry name" value="alpha/beta hydrolase"/>
    <property type="match status" value="1"/>
</dbReference>
<protein>
    <submittedName>
        <fullName evidence="1">Lysin B</fullName>
    </submittedName>
</protein>
<gene>
    <name evidence="1" type="primary">183</name>
    <name evidence="1" type="ORF">SEA_SIXAMA_183</name>
</gene>
<dbReference type="SUPFAM" id="SSF53474">
    <property type="entry name" value="alpha/beta-Hydrolases"/>
    <property type="match status" value="1"/>
</dbReference>
<reference evidence="1 2" key="1">
    <citation type="submission" date="2019-09" db="EMBL/GenBank/DDBJ databases">
        <authorList>
            <person name="Christie C.A."/>
            <person name="Diallo A.S."/>
            <person name="Dixon Z."/>
            <person name="McIntosh P.M."/>
            <person name="Murthy K.H."/>
            <person name="Rosen M.G."/>
            <person name="Simpson L.M."/>
            <person name="Koustas K."/>
            <person name="Fogarty M.P."/>
            <person name="Molloy S.D."/>
            <person name="Garlena R.A."/>
            <person name="Russell D.A."/>
            <person name="Pope W.H."/>
            <person name="Jacobs-Sera D."/>
            <person name="Hatfull G.F."/>
        </authorList>
    </citation>
    <scope>NUCLEOTIDE SEQUENCE [LARGE SCALE GENOMIC DNA]</scope>
</reference>
<accession>A0A5Q2F6H6</accession>
<dbReference type="EMBL" id="MN484601">
    <property type="protein sequence ID" value="QGF20333.1"/>
    <property type="molecule type" value="Genomic_DNA"/>
</dbReference>
<proteinExistence type="predicted"/>
<dbReference type="Proteomes" id="UP000400849">
    <property type="component" value="Segment"/>
</dbReference>
<evidence type="ECO:0000313" key="1">
    <source>
        <dbReference type="EMBL" id="QGF20333.1"/>
    </source>
</evidence>
<dbReference type="GeneID" id="77924350"/>
<dbReference type="KEGG" id="vg:77924350"/>
<dbReference type="RefSeq" id="YP_010648863.1">
    <property type="nucleotide sequence ID" value="NC_070762.1"/>
</dbReference>
<sequence length="277" mass="30843">MVGIMSHPTNSDPNSIVPITTTPENLDVVLETERKAREAKMTREVIFVAGAGERLDSSMMAYRLCRRFLKTTDKVTFLQYNNSIGPVNRTPNPADFTGSLTASRISGRVALVNYIRQTSFVPIIVGYSLGAYVVSDFLEFMAKGQYPGLQVGKVLTIGNPRAAKRKSTNVVGIAGAHGKWPSNVQTYELSNYMDLISSVTDGSMLMSLPGIVDVMTGRIFDDVDDFAAWWNEITKNVRAAPTFRDIDLINRYRNQSGHVNDYFYDRVLNSYPSQVFV</sequence>
<dbReference type="InterPro" id="IPR029058">
    <property type="entry name" value="AB_hydrolase_fold"/>
</dbReference>
<name>A0A5Q2F6H6_9CAUD</name>
<organism evidence="1 2">
    <name type="scientific">Gordonia phage Sixama</name>
    <dbReference type="NCBI Taxonomy" id="2653271"/>
    <lineage>
        <taxon>Viruses</taxon>
        <taxon>Duplodnaviria</taxon>
        <taxon>Heunggongvirae</taxon>
        <taxon>Uroviricota</taxon>
        <taxon>Caudoviricetes</taxon>
        <taxon>Sixamavirus</taxon>
        <taxon>Sixamavirus sixama</taxon>
    </lineage>
</organism>